<evidence type="ECO:0000313" key="3">
    <source>
        <dbReference type="EMBL" id="MBO0351475.1"/>
    </source>
</evidence>
<dbReference type="NCBIfam" id="NF033573">
    <property type="entry name" value="transpos_IS200"/>
    <property type="match status" value="1"/>
</dbReference>
<dbReference type="SMART" id="SM01321">
    <property type="entry name" value="Y1_Tnp"/>
    <property type="match status" value="1"/>
</dbReference>
<accession>A0ABS3FWL0</accession>
<keyword evidence="1" id="KW-1133">Transmembrane helix</keyword>
<sequence>MKQDYLVANTSITLINYHFVWIVRRRRKVLVGDIDLRLKELINQAVTEIDCKVIAVESHLDHVHLFLQSNPLIAPNQIIHKVKGFTSFRLRKEFPELMKLPSMWTRSYFCGTAGAVSGDTIKRYVTPQKTK</sequence>
<reference evidence="3 4" key="1">
    <citation type="submission" date="2021-03" db="EMBL/GenBank/DDBJ databases">
        <title>Metabolic Capacity of the Antarctic Cyanobacterium Phormidium pseudopriestleyi that Sustains Oxygenic Photosynthesis in the Presence of Hydrogen Sulfide.</title>
        <authorList>
            <person name="Lumian J.E."/>
            <person name="Jungblut A.D."/>
            <person name="Dillon M.L."/>
            <person name="Hawes I."/>
            <person name="Doran P.T."/>
            <person name="Mackey T.J."/>
            <person name="Dick G.J."/>
            <person name="Grettenberger C.L."/>
            <person name="Sumner D.Y."/>
        </authorList>
    </citation>
    <scope>NUCLEOTIDE SEQUENCE [LARGE SCALE GENOMIC DNA]</scope>
    <source>
        <strain evidence="3 4">FRX01</strain>
    </source>
</reference>
<dbReference type="EMBL" id="JAFLQW010000551">
    <property type="protein sequence ID" value="MBO0351475.1"/>
    <property type="molecule type" value="Genomic_DNA"/>
</dbReference>
<organism evidence="3 4">
    <name type="scientific">Phormidium pseudopriestleyi FRX01</name>
    <dbReference type="NCBI Taxonomy" id="1759528"/>
    <lineage>
        <taxon>Bacteria</taxon>
        <taxon>Bacillati</taxon>
        <taxon>Cyanobacteriota</taxon>
        <taxon>Cyanophyceae</taxon>
        <taxon>Oscillatoriophycideae</taxon>
        <taxon>Oscillatoriales</taxon>
        <taxon>Oscillatoriaceae</taxon>
        <taxon>Phormidium</taxon>
    </lineage>
</organism>
<feature type="domain" description="Transposase IS200-like" evidence="2">
    <location>
        <begin position="12"/>
        <end position="128"/>
    </location>
</feature>
<dbReference type="InterPro" id="IPR036515">
    <property type="entry name" value="Transposase_17_sf"/>
</dbReference>
<dbReference type="Proteomes" id="UP000664844">
    <property type="component" value="Unassembled WGS sequence"/>
</dbReference>
<dbReference type="PANTHER" id="PTHR33360:SF2">
    <property type="entry name" value="TRANSPOSASE FOR INSERTION SEQUENCE ELEMENT IS200"/>
    <property type="match status" value="1"/>
</dbReference>
<keyword evidence="4" id="KW-1185">Reference proteome</keyword>
<dbReference type="InterPro" id="IPR002686">
    <property type="entry name" value="Transposase_17"/>
</dbReference>
<name>A0ABS3FWL0_9CYAN</name>
<dbReference type="RefSeq" id="WP_207089916.1">
    <property type="nucleotide sequence ID" value="NZ_JAFLQW010000551.1"/>
</dbReference>
<keyword evidence="1" id="KW-0812">Transmembrane</keyword>
<dbReference type="Pfam" id="PF01797">
    <property type="entry name" value="Y1_Tnp"/>
    <property type="match status" value="1"/>
</dbReference>
<keyword evidence="1" id="KW-0472">Membrane</keyword>
<protein>
    <submittedName>
        <fullName evidence="3">IS200/IS605 family transposase</fullName>
    </submittedName>
</protein>
<dbReference type="Gene3D" id="3.30.70.1290">
    <property type="entry name" value="Transposase IS200-like"/>
    <property type="match status" value="1"/>
</dbReference>
<evidence type="ECO:0000256" key="1">
    <source>
        <dbReference type="SAM" id="Phobius"/>
    </source>
</evidence>
<proteinExistence type="predicted"/>
<dbReference type="SUPFAM" id="SSF143422">
    <property type="entry name" value="Transposase IS200-like"/>
    <property type="match status" value="1"/>
</dbReference>
<dbReference type="PANTHER" id="PTHR33360">
    <property type="entry name" value="TRANSPOSASE FOR INSERTION SEQUENCE ELEMENT IS200"/>
    <property type="match status" value="1"/>
</dbReference>
<evidence type="ECO:0000313" key="4">
    <source>
        <dbReference type="Proteomes" id="UP000664844"/>
    </source>
</evidence>
<evidence type="ECO:0000259" key="2">
    <source>
        <dbReference type="SMART" id="SM01321"/>
    </source>
</evidence>
<gene>
    <name evidence="3" type="primary">tnpA</name>
    <name evidence="3" type="ORF">J0895_20815</name>
</gene>
<feature type="transmembrane region" description="Helical" evidence="1">
    <location>
        <begin position="6"/>
        <end position="23"/>
    </location>
</feature>
<comment type="caution">
    <text evidence="3">The sequence shown here is derived from an EMBL/GenBank/DDBJ whole genome shotgun (WGS) entry which is preliminary data.</text>
</comment>